<evidence type="ECO:0000256" key="1">
    <source>
        <dbReference type="SAM" id="SignalP"/>
    </source>
</evidence>
<dbReference type="GeneID" id="107069709"/>
<dbReference type="Proteomes" id="UP000694924">
    <property type="component" value="Unplaced"/>
</dbReference>
<dbReference type="InterPro" id="IPR006170">
    <property type="entry name" value="PBP/GOBP"/>
</dbReference>
<keyword evidence="1" id="KW-0732">Signal</keyword>
<gene>
    <name evidence="3" type="primary">LOC107069709</name>
</gene>
<evidence type="ECO:0000313" key="2">
    <source>
        <dbReference type="Proteomes" id="UP000694924"/>
    </source>
</evidence>
<dbReference type="SUPFAM" id="SSF47565">
    <property type="entry name" value="Insect pheromone/odorant-binding proteins"/>
    <property type="match status" value="1"/>
</dbReference>
<dbReference type="Gene3D" id="1.10.238.20">
    <property type="entry name" value="Pheromone/general odorant binding protein domain"/>
    <property type="match status" value="1"/>
</dbReference>
<sequence length="147" mass="15990">MKSFVVLASFLLLGVVVVVVSADSDIAVKKYLHAVPEPVLAKCLKESGLEADKDKLLSDESTVDQGKFSCLIACTLKDNGALVNGELKYDVLSELLSKLLTNKEDKLQERLELLKACIPEGANAKNDCEYIGKIMQCKLSKAKEMGL</sequence>
<accession>A0ABM1IR80</accession>
<dbReference type="CDD" id="cd23992">
    <property type="entry name" value="PBP_GOBP"/>
    <property type="match status" value="1"/>
</dbReference>
<dbReference type="InterPro" id="IPR036728">
    <property type="entry name" value="PBP_GOBP_sf"/>
</dbReference>
<organism evidence="2 3">
    <name type="scientific">Polistes dominula</name>
    <name type="common">European paper wasp</name>
    <name type="synonym">Vespa dominula</name>
    <dbReference type="NCBI Taxonomy" id="743375"/>
    <lineage>
        <taxon>Eukaryota</taxon>
        <taxon>Metazoa</taxon>
        <taxon>Ecdysozoa</taxon>
        <taxon>Arthropoda</taxon>
        <taxon>Hexapoda</taxon>
        <taxon>Insecta</taxon>
        <taxon>Pterygota</taxon>
        <taxon>Neoptera</taxon>
        <taxon>Endopterygota</taxon>
        <taxon>Hymenoptera</taxon>
        <taxon>Apocrita</taxon>
        <taxon>Aculeata</taxon>
        <taxon>Vespoidea</taxon>
        <taxon>Vespidae</taxon>
        <taxon>Polistinae</taxon>
        <taxon>Polistini</taxon>
        <taxon>Polistes</taxon>
    </lineage>
</organism>
<protein>
    <submittedName>
        <fullName evidence="3">Uncharacterized protein LOC107069709</fullName>
    </submittedName>
</protein>
<dbReference type="RefSeq" id="XP_015182717.1">
    <property type="nucleotide sequence ID" value="XM_015327231.1"/>
</dbReference>
<name>A0ABM1IR80_POLDO</name>
<reference evidence="3" key="1">
    <citation type="submission" date="2025-08" db="UniProtKB">
        <authorList>
            <consortium name="RefSeq"/>
        </authorList>
    </citation>
    <scope>IDENTIFICATION</scope>
    <source>
        <tissue evidence="3">Whole body</tissue>
    </source>
</reference>
<proteinExistence type="predicted"/>
<evidence type="ECO:0000313" key="3">
    <source>
        <dbReference type="RefSeq" id="XP_015182717.1"/>
    </source>
</evidence>
<keyword evidence="2" id="KW-1185">Reference proteome</keyword>
<feature type="signal peptide" evidence="1">
    <location>
        <begin position="1"/>
        <end position="22"/>
    </location>
</feature>
<feature type="chain" id="PRO_5047435931" evidence="1">
    <location>
        <begin position="23"/>
        <end position="147"/>
    </location>
</feature>
<dbReference type="Pfam" id="PF01395">
    <property type="entry name" value="PBP_GOBP"/>
    <property type="match status" value="1"/>
</dbReference>